<proteinExistence type="predicted"/>
<keyword evidence="3" id="KW-1185">Reference proteome</keyword>
<dbReference type="Proteomes" id="UP000069902">
    <property type="component" value="Chromosome cPNK"/>
</dbReference>
<organism evidence="2 3">
    <name type="scientific">Candidatus Protochlamydia naegleriophila</name>
    <dbReference type="NCBI Taxonomy" id="389348"/>
    <lineage>
        <taxon>Bacteria</taxon>
        <taxon>Pseudomonadati</taxon>
        <taxon>Chlamydiota</taxon>
        <taxon>Chlamydiia</taxon>
        <taxon>Parachlamydiales</taxon>
        <taxon>Parachlamydiaceae</taxon>
        <taxon>Candidatus Protochlamydia</taxon>
    </lineage>
</organism>
<name>A0A0U5JC43_9BACT</name>
<sequence>MMKYITKGLLVGLMFVPFTTQAVVDEPLIHQEDLEGGFEAKRNPFLSKRKTIEWRHQVIGAFEKLEADLHDVILLSFYNTTFPFPSNLLINDALDIGVLLSAIENLNGVEFTGLLVNFTAAGFSYASSTTSFCTTPNNRNELISQWQSAGLLLADFLISRSPNPRMSERIRDLFLAWTNSQISYIDFAAPQCADPTSPVDAAASNEAYKQTRALTFLVADLVFDVLHK</sequence>
<dbReference type="RefSeq" id="WP_059059885.1">
    <property type="nucleotide sequence ID" value="NZ_LN879502.1"/>
</dbReference>
<dbReference type="PATRIC" id="fig|389348.3.peg.356"/>
<dbReference type="KEGG" id="pnl:PNK_0314"/>
<evidence type="ECO:0000256" key="1">
    <source>
        <dbReference type="SAM" id="SignalP"/>
    </source>
</evidence>
<evidence type="ECO:0000313" key="2">
    <source>
        <dbReference type="EMBL" id="CUI15951.1"/>
    </source>
</evidence>
<gene>
    <name evidence="2" type="ORF">PNK_0314</name>
</gene>
<dbReference type="AlphaFoldDB" id="A0A0U5JC43"/>
<dbReference type="InParanoid" id="A0A0U5JC43"/>
<protein>
    <recommendedName>
        <fullName evidence="4">Secreted protein</fullName>
    </recommendedName>
</protein>
<feature type="signal peptide" evidence="1">
    <location>
        <begin position="1"/>
        <end position="22"/>
    </location>
</feature>
<keyword evidence="1" id="KW-0732">Signal</keyword>
<feature type="chain" id="PRO_5006860375" description="Secreted protein" evidence="1">
    <location>
        <begin position="23"/>
        <end position="228"/>
    </location>
</feature>
<evidence type="ECO:0008006" key="4">
    <source>
        <dbReference type="Google" id="ProtNLM"/>
    </source>
</evidence>
<evidence type="ECO:0000313" key="3">
    <source>
        <dbReference type="Proteomes" id="UP000069902"/>
    </source>
</evidence>
<reference evidence="3" key="1">
    <citation type="submission" date="2015-09" db="EMBL/GenBank/DDBJ databases">
        <authorList>
            <person name="Bertelli C."/>
        </authorList>
    </citation>
    <scope>NUCLEOTIDE SEQUENCE [LARGE SCALE GENOMIC DNA]</scope>
    <source>
        <strain evidence="3">KNic</strain>
    </source>
</reference>
<dbReference type="EMBL" id="LN879502">
    <property type="protein sequence ID" value="CUI15951.1"/>
    <property type="molecule type" value="Genomic_DNA"/>
</dbReference>
<accession>A0A0U5JC43</accession>
<dbReference type="STRING" id="389348.PNK_0314"/>